<evidence type="ECO:0000256" key="1">
    <source>
        <dbReference type="SAM" id="Phobius"/>
    </source>
</evidence>
<dbReference type="Proteomes" id="UP000001353">
    <property type="component" value="Chromosome"/>
</dbReference>
<keyword evidence="3" id="KW-1185">Reference proteome</keyword>
<dbReference type="AlphaFoldDB" id="F7ZA44"/>
<reference evidence="2 3" key="1">
    <citation type="journal article" date="2011" name="BMC Genomics">
        <title>Comparative genome analysis and genome-guided physiological analysis of Roseobacter litoralis.</title>
        <authorList>
            <person name="Kalhoefer D."/>
            <person name="Thole S."/>
            <person name="Voget S."/>
            <person name="Lehmann R."/>
            <person name="Liesegang H."/>
            <person name="Wollher A."/>
            <person name="Daniel R."/>
            <person name="Simon M."/>
            <person name="Brinkhoff T."/>
        </authorList>
    </citation>
    <scope>NUCLEOTIDE SEQUENCE [LARGE SCALE GENOMIC DNA]</scope>
    <source>
        <strain evidence="3">ATCC 49566 / DSM 6996 / JCM 21268 / NBRC 15278 / OCh 149</strain>
    </source>
</reference>
<feature type="transmembrane region" description="Helical" evidence="1">
    <location>
        <begin position="12"/>
        <end position="34"/>
    </location>
</feature>
<dbReference type="STRING" id="391595.RLO149_c022210"/>
<dbReference type="HOGENOM" id="CLU_194682_0_0_5"/>
<dbReference type="RefSeq" id="WP_013962121.1">
    <property type="nucleotide sequence ID" value="NC_015730.1"/>
</dbReference>
<dbReference type="EMBL" id="CP002623">
    <property type="protein sequence ID" value="AEI94197.1"/>
    <property type="molecule type" value="Genomic_DNA"/>
</dbReference>
<dbReference type="OrthoDB" id="7361160at2"/>
<keyword evidence="1" id="KW-1133">Transmembrane helix</keyword>
<dbReference type="Pfam" id="PF23858">
    <property type="entry name" value="DUF7220"/>
    <property type="match status" value="1"/>
</dbReference>
<dbReference type="eggNOG" id="ENOG5031AD4">
    <property type="taxonomic scope" value="Bacteria"/>
</dbReference>
<evidence type="ECO:0000313" key="3">
    <source>
        <dbReference type="Proteomes" id="UP000001353"/>
    </source>
</evidence>
<organism evidence="2 3">
    <name type="scientific">Roseobacter litoralis (strain ATCC 49566 / DSM 6996 / JCM 21268 / NBRC 15278 / OCh 149)</name>
    <dbReference type="NCBI Taxonomy" id="391595"/>
    <lineage>
        <taxon>Bacteria</taxon>
        <taxon>Pseudomonadati</taxon>
        <taxon>Pseudomonadota</taxon>
        <taxon>Alphaproteobacteria</taxon>
        <taxon>Rhodobacterales</taxon>
        <taxon>Roseobacteraceae</taxon>
        <taxon>Roseobacter</taxon>
    </lineage>
</organism>
<protein>
    <submittedName>
        <fullName evidence="2">Uncharacterized protein</fullName>
    </submittedName>
</protein>
<sequence length="70" mass="7450">MSQSHRLSLLEAATNVVVGYLLAFATQLVVFPAVGLNVGLQDNLKISAAFVAVSLARSYLLRRLFASCGP</sequence>
<dbReference type="InterPro" id="IPR055644">
    <property type="entry name" value="DUF7220"/>
</dbReference>
<accession>F7ZA44</accession>
<proteinExistence type="predicted"/>
<gene>
    <name evidence="2" type="ordered locus">RLO149_c022210</name>
</gene>
<name>F7ZA44_ROSLO</name>
<keyword evidence="1" id="KW-0472">Membrane</keyword>
<evidence type="ECO:0000313" key="2">
    <source>
        <dbReference type="EMBL" id="AEI94197.1"/>
    </source>
</evidence>
<keyword evidence="1" id="KW-0812">Transmembrane</keyword>
<feature type="transmembrane region" description="Helical" evidence="1">
    <location>
        <begin position="46"/>
        <end position="65"/>
    </location>
</feature>
<dbReference type="KEGG" id="rli:RLO149_c022210"/>